<keyword evidence="7" id="KW-0812">Transmembrane</keyword>
<sequence length="329" mass="34871">MARFLLAALLFAPAAAYVVPGAGVSSTGRPAQPAPQMQLEQLEMEETETSGVFGVLATGFGVGALMGWLNSKRQQVAATAAAATVALAPGAAQAMVDYDGIKYLGGTDKVDINNANIQAYRQFPGMFPTVAGLIGTHGPYSQVSDIYNIPGMTDQLKNIAKKYEGNLVCLPASPAYFIDRINNGLHSETSEELPGVEVIELQEEAEMSEEQALPSVEPALMPLPPIPMEGVDDLGLDMQVQEYVLEDTSRQKPEAPVDSALVKQEDGVHGSGDADQSTRNPALQASKAVGCSFTSPIQLEGLRRCAARRRARAEVSGFRAGCEPQPPVL</sequence>
<evidence type="ECO:0000313" key="9">
    <source>
        <dbReference type="EMBL" id="OLQ02081.1"/>
    </source>
</evidence>
<reference evidence="9 10" key="1">
    <citation type="submission" date="2016-02" db="EMBL/GenBank/DDBJ databases">
        <title>Genome analysis of coral dinoflagellate symbionts highlights evolutionary adaptations to a symbiotic lifestyle.</title>
        <authorList>
            <person name="Aranda M."/>
            <person name="Li Y."/>
            <person name="Liew Y.J."/>
            <person name="Baumgarten S."/>
            <person name="Simakov O."/>
            <person name="Wilson M."/>
            <person name="Piel J."/>
            <person name="Ashoor H."/>
            <person name="Bougouffa S."/>
            <person name="Bajic V.B."/>
            <person name="Ryu T."/>
            <person name="Ravasi T."/>
            <person name="Bayer T."/>
            <person name="Micklem G."/>
            <person name="Kim H."/>
            <person name="Bhak J."/>
            <person name="Lajeunesse T.C."/>
            <person name="Voolstra C.R."/>
        </authorList>
    </citation>
    <scope>NUCLEOTIDE SEQUENCE [LARGE SCALE GENOMIC DNA]</scope>
    <source>
        <strain evidence="9 10">CCMP2467</strain>
    </source>
</reference>
<keyword evidence="10" id="KW-1185">Reference proteome</keyword>
<dbReference type="AlphaFoldDB" id="A0A1Q9E3U2"/>
<evidence type="ECO:0000313" key="10">
    <source>
        <dbReference type="Proteomes" id="UP000186817"/>
    </source>
</evidence>
<dbReference type="InterPro" id="IPR010527">
    <property type="entry name" value="PSII_PsbU"/>
</dbReference>
<feature type="region of interest" description="Disordered" evidence="6">
    <location>
        <begin position="247"/>
        <end position="287"/>
    </location>
</feature>
<comment type="subcellular location">
    <subcellularLocation>
        <location evidence="1">Membrane</location>
        <topology evidence="1">Peripheral membrane protein</topology>
    </subcellularLocation>
</comment>
<evidence type="ECO:0000256" key="1">
    <source>
        <dbReference type="ARBA" id="ARBA00004170"/>
    </source>
</evidence>
<dbReference type="EMBL" id="LSRX01000273">
    <property type="protein sequence ID" value="OLQ02081.1"/>
    <property type="molecule type" value="Genomic_DNA"/>
</dbReference>
<evidence type="ECO:0000256" key="2">
    <source>
        <dbReference type="ARBA" id="ARBA00010827"/>
    </source>
</evidence>
<accession>A0A1Q9E3U2</accession>
<dbReference type="GO" id="GO:0015979">
    <property type="term" value="P:photosynthesis"/>
    <property type="evidence" value="ECO:0007669"/>
    <property type="project" value="InterPro"/>
</dbReference>
<dbReference type="OrthoDB" id="447142at2759"/>
<evidence type="ECO:0000256" key="8">
    <source>
        <dbReference type="SAM" id="SignalP"/>
    </source>
</evidence>
<feature type="compositionally biased region" description="Polar residues" evidence="6">
    <location>
        <begin position="274"/>
        <end position="283"/>
    </location>
</feature>
<evidence type="ECO:0000256" key="6">
    <source>
        <dbReference type="SAM" id="MobiDB-lite"/>
    </source>
</evidence>
<dbReference type="SUPFAM" id="SSF81585">
    <property type="entry name" value="PsbU/PolX domain-like"/>
    <property type="match status" value="1"/>
</dbReference>
<dbReference type="GO" id="GO:0009523">
    <property type="term" value="C:photosystem II"/>
    <property type="evidence" value="ECO:0007669"/>
    <property type="project" value="InterPro"/>
</dbReference>
<feature type="signal peptide" evidence="8">
    <location>
        <begin position="1"/>
        <end position="16"/>
    </location>
</feature>
<gene>
    <name evidence="9" type="primary">psbU</name>
    <name evidence="9" type="ORF">AK812_SmicGene15096</name>
</gene>
<keyword evidence="8" id="KW-0732">Signal</keyword>
<evidence type="ECO:0000256" key="4">
    <source>
        <dbReference type="ARBA" id="ARBA00023136"/>
    </source>
</evidence>
<dbReference type="Gene3D" id="1.10.150.320">
    <property type="entry name" value="Photosystem II 12 kDa extrinsic protein"/>
    <property type="match status" value="1"/>
</dbReference>
<dbReference type="GO" id="GO:0042549">
    <property type="term" value="P:photosystem II stabilization"/>
    <property type="evidence" value="ECO:0007669"/>
    <property type="project" value="InterPro"/>
</dbReference>
<comment type="caution">
    <text evidence="9">The sequence shown here is derived from an EMBL/GenBank/DDBJ whole genome shotgun (WGS) entry which is preliminary data.</text>
</comment>
<dbReference type="GO" id="GO:0019898">
    <property type="term" value="C:extrinsic component of membrane"/>
    <property type="evidence" value="ECO:0007669"/>
    <property type="project" value="InterPro"/>
</dbReference>
<keyword evidence="4 7" id="KW-0472">Membrane</keyword>
<evidence type="ECO:0000256" key="3">
    <source>
        <dbReference type="ARBA" id="ARBA00023078"/>
    </source>
</evidence>
<feature type="chain" id="PRO_5012299745" description="Photosystem II 12 kDa extrinsic protein" evidence="8">
    <location>
        <begin position="17"/>
        <end position="329"/>
    </location>
</feature>
<proteinExistence type="inferred from homology"/>
<keyword evidence="3" id="KW-0793">Thylakoid</keyword>
<dbReference type="Pfam" id="PF06514">
    <property type="entry name" value="PsbU"/>
    <property type="match status" value="1"/>
</dbReference>
<organism evidence="9 10">
    <name type="scientific">Symbiodinium microadriaticum</name>
    <name type="common">Dinoflagellate</name>
    <name type="synonym">Zooxanthella microadriatica</name>
    <dbReference type="NCBI Taxonomy" id="2951"/>
    <lineage>
        <taxon>Eukaryota</taxon>
        <taxon>Sar</taxon>
        <taxon>Alveolata</taxon>
        <taxon>Dinophyceae</taxon>
        <taxon>Suessiales</taxon>
        <taxon>Symbiodiniaceae</taxon>
        <taxon>Symbiodinium</taxon>
    </lineage>
</organism>
<evidence type="ECO:0000256" key="5">
    <source>
        <dbReference type="ARBA" id="ARBA00043089"/>
    </source>
</evidence>
<name>A0A1Q9E3U2_SYMMI</name>
<dbReference type="Proteomes" id="UP000186817">
    <property type="component" value="Unassembled WGS sequence"/>
</dbReference>
<feature type="transmembrane region" description="Helical" evidence="7">
    <location>
        <begin position="51"/>
        <end position="69"/>
    </location>
</feature>
<keyword evidence="7" id="KW-1133">Transmembrane helix</keyword>
<protein>
    <recommendedName>
        <fullName evidence="5">Photosystem II 12 kDa extrinsic protein</fullName>
    </recommendedName>
</protein>
<evidence type="ECO:0000256" key="7">
    <source>
        <dbReference type="SAM" id="Phobius"/>
    </source>
</evidence>
<comment type="similarity">
    <text evidence="2">Belongs to the PsbU family.</text>
</comment>